<keyword evidence="2" id="KW-0812">Transmembrane</keyword>
<dbReference type="OrthoDB" id="8253954at2"/>
<dbReference type="AlphaFoldDB" id="A0A5D3KIT0"/>
<evidence type="ECO:0000256" key="2">
    <source>
        <dbReference type="SAM" id="Phobius"/>
    </source>
</evidence>
<keyword evidence="2" id="KW-1133">Transmembrane helix</keyword>
<gene>
    <name evidence="3" type="ORF">FXB40_09930</name>
</gene>
<dbReference type="EMBL" id="VSSS01000016">
    <property type="protein sequence ID" value="TYL97086.1"/>
    <property type="molecule type" value="Genomic_DNA"/>
</dbReference>
<evidence type="ECO:0000256" key="1">
    <source>
        <dbReference type="SAM" id="MobiDB-lite"/>
    </source>
</evidence>
<name>A0A5D3KIT0_9BRAD</name>
<protein>
    <submittedName>
        <fullName evidence="3">Uncharacterized protein</fullName>
    </submittedName>
</protein>
<feature type="transmembrane region" description="Helical" evidence="2">
    <location>
        <begin position="26"/>
        <end position="47"/>
    </location>
</feature>
<comment type="caution">
    <text evidence="3">The sequence shown here is derived from an EMBL/GenBank/DDBJ whole genome shotgun (WGS) entry which is preliminary data.</text>
</comment>
<keyword evidence="2" id="KW-0472">Membrane</keyword>
<keyword evidence="4" id="KW-1185">Reference proteome</keyword>
<accession>A0A5D3KIT0</accession>
<proteinExistence type="predicted"/>
<feature type="region of interest" description="Disordered" evidence="1">
    <location>
        <begin position="1"/>
        <end position="22"/>
    </location>
</feature>
<evidence type="ECO:0000313" key="4">
    <source>
        <dbReference type="Proteomes" id="UP000324758"/>
    </source>
</evidence>
<dbReference type="RefSeq" id="WP_148772022.1">
    <property type="nucleotide sequence ID" value="NZ_VSSS01000016.1"/>
</dbReference>
<reference evidence="3 4" key="1">
    <citation type="submission" date="2019-08" db="EMBL/GenBank/DDBJ databases">
        <title>Bradyrhizobium hipponensis sp. nov., a rhizobium isolated from a Lupinus angustifolius root nodule in Tunisia.</title>
        <authorList>
            <person name="Off K."/>
            <person name="Rejili M."/>
            <person name="Mars M."/>
            <person name="Brachmann A."/>
            <person name="Marin M."/>
        </authorList>
    </citation>
    <scope>NUCLEOTIDE SEQUENCE [LARGE SCALE GENOMIC DNA]</scope>
    <source>
        <strain evidence="3 4">CTAW71</strain>
    </source>
</reference>
<sequence>MTSISTDGHAGSQAQSSLSRKGSDQVITLSFLITSAVATVGWFYVLAQGAVAVANRLFL</sequence>
<evidence type="ECO:0000313" key="3">
    <source>
        <dbReference type="EMBL" id="TYL97086.1"/>
    </source>
</evidence>
<dbReference type="Proteomes" id="UP000324758">
    <property type="component" value="Unassembled WGS sequence"/>
</dbReference>
<organism evidence="3 4">
    <name type="scientific">Bradyrhizobium rifense</name>
    <dbReference type="NCBI Taxonomy" id="515499"/>
    <lineage>
        <taxon>Bacteria</taxon>
        <taxon>Pseudomonadati</taxon>
        <taxon>Pseudomonadota</taxon>
        <taxon>Alphaproteobacteria</taxon>
        <taxon>Hyphomicrobiales</taxon>
        <taxon>Nitrobacteraceae</taxon>
        <taxon>Bradyrhizobium</taxon>
    </lineage>
</organism>